<keyword evidence="6" id="KW-0443">Lipid metabolism</keyword>
<evidence type="ECO:0000256" key="3">
    <source>
        <dbReference type="ARBA" id="ARBA00022516"/>
    </source>
</evidence>
<keyword evidence="4" id="KW-0276">Fatty acid metabolism</keyword>
<dbReference type="PANTHER" id="PTHR43159:SF2">
    <property type="entry name" value="ENOYL-[ACYL-CARRIER-PROTEIN] REDUCTASE [NADH], CHLOROPLASTIC"/>
    <property type="match status" value="1"/>
</dbReference>
<keyword evidence="7 8" id="KW-0275">Fatty acid biosynthesis</keyword>
<evidence type="ECO:0000256" key="6">
    <source>
        <dbReference type="ARBA" id="ARBA00023098"/>
    </source>
</evidence>
<comment type="caution">
    <text evidence="9">The sequence shown here is derived from an EMBL/GenBank/DDBJ whole genome shotgun (WGS) entry which is preliminary data.</text>
</comment>
<comment type="catalytic activity">
    <reaction evidence="8">
        <text>a 2,3-saturated acyl-[ACP] + NAD(+) = a (2E)-enoyl-[ACP] + NADH + H(+)</text>
        <dbReference type="Rhea" id="RHEA:10240"/>
        <dbReference type="Rhea" id="RHEA-COMP:9925"/>
        <dbReference type="Rhea" id="RHEA-COMP:9926"/>
        <dbReference type="ChEBI" id="CHEBI:15378"/>
        <dbReference type="ChEBI" id="CHEBI:57540"/>
        <dbReference type="ChEBI" id="CHEBI:57945"/>
        <dbReference type="ChEBI" id="CHEBI:78784"/>
        <dbReference type="ChEBI" id="CHEBI:78785"/>
        <dbReference type="EC" id="1.3.1.9"/>
    </reaction>
</comment>
<evidence type="ECO:0000256" key="1">
    <source>
        <dbReference type="ARBA" id="ARBA00005189"/>
    </source>
</evidence>
<keyword evidence="3 8" id="KW-0444">Lipid biosynthesis</keyword>
<comment type="similarity">
    <text evidence="2 8">Belongs to the short-chain dehydrogenases/reductases (SDR) family. FabI subfamily.</text>
</comment>
<evidence type="ECO:0000256" key="8">
    <source>
        <dbReference type="PIRNR" id="PIRNR000094"/>
    </source>
</evidence>
<evidence type="ECO:0000313" key="9">
    <source>
        <dbReference type="EMBL" id="NGO45830.1"/>
    </source>
</evidence>
<reference evidence="9 10" key="1">
    <citation type="submission" date="2020-02" db="EMBL/GenBank/DDBJ databases">
        <title>Whole-genome analyses of novel actinobacteria.</title>
        <authorList>
            <person name="Sahin N."/>
            <person name="Tokatli A."/>
        </authorList>
    </citation>
    <scope>NUCLEOTIDE SEQUENCE [LARGE SCALE GENOMIC DNA]</scope>
    <source>
        <strain evidence="9 10">YC419</strain>
    </source>
</reference>
<dbReference type="EMBL" id="JAAKZX010000104">
    <property type="protein sequence ID" value="NGO45830.1"/>
    <property type="molecule type" value="Genomic_DNA"/>
</dbReference>
<evidence type="ECO:0000256" key="7">
    <source>
        <dbReference type="ARBA" id="ARBA00023160"/>
    </source>
</evidence>
<dbReference type="PANTHER" id="PTHR43159">
    <property type="entry name" value="ENOYL-[ACYL-CARRIER-PROTEIN] REDUCTASE"/>
    <property type="match status" value="1"/>
</dbReference>
<dbReference type="Pfam" id="PF13561">
    <property type="entry name" value="adh_short_C2"/>
    <property type="match status" value="1"/>
</dbReference>
<dbReference type="Proteomes" id="UP001518140">
    <property type="component" value="Unassembled WGS sequence"/>
</dbReference>
<protein>
    <recommendedName>
        <fullName evidence="8">Enoyl-[acyl-carrier-protein] reductase [NADH]</fullName>
        <ecNumber evidence="8">1.3.1.9</ecNumber>
    </recommendedName>
</protein>
<dbReference type="Gene3D" id="3.40.50.720">
    <property type="entry name" value="NAD(P)-binding Rossmann-like Domain"/>
    <property type="match status" value="1"/>
</dbReference>
<sequence>MTGLDFKGRRYLVTGVMNQESIAWHVAAALQREGAEIVLSSFGRAARITRKSAALLPTTPDVLDLDVTDEACFAAVSAELGRRWGALDGVLHSVAHAPADAVGGAFLSTPADSALQGFQVSTYSLQRLAASLAPLLTAGEHGGSVVGITVDSARTLPGYDWMGVFKASLEAVARYLALHLGPLGVRVNLVSSGPLETLSARGVSTFDALAEHYESWAPLGWDRTDPEQVVGAVLFLLSDLATRTTGQVLHADGGLHAVVGGIGEPPRRPSGE</sequence>
<evidence type="ECO:0000256" key="2">
    <source>
        <dbReference type="ARBA" id="ARBA00009233"/>
    </source>
</evidence>
<keyword evidence="8" id="KW-0520">NAD</keyword>
<dbReference type="InterPro" id="IPR036291">
    <property type="entry name" value="NAD(P)-bd_dom_sf"/>
</dbReference>
<accession>A0ABX0DYV8</accession>
<dbReference type="PIRSF" id="PIRSF000094">
    <property type="entry name" value="Enoyl-ACP_rdct"/>
    <property type="match status" value="1"/>
</dbReference>
<comment type="pathway">
    <text evidence="1">Lipid metabolism.</text>
</comment>
<dbReference type="EC" id="1.3.1.9" evidence="8"/>
<dbReference type="InterPro" id="IPR014358">
    <property type="entry name" value="Enoyl-ACP_Rdtase_NADH"/>
</dbReference>
<evidence type="ECO:0000256" key="4">
    <source>
        <dbReference type="ARBA" id="ARBA00022832"/>
    </source>
</evidence>
<keyword evidence="5 8" id="KW-0560">Oxidoreductase</keyword>
<proteinExistence type="inferred from homology"/>
<evidence type="ECO:0000256" key="5">
    <source>
        <dbReference type="ARBA" id="ARBA00023002"/>
    </source>
</evidence>
<keyword evidence="10" id="KW-1185">Reference proteome</keyword>
<name>A0ABX0DYV8_9ACTN</name>
<organism evidence="9 10">
    <name type="scientific">Streptomyces ureilyticus</name>
    <dbReference type="NCBI Taxonomy" id="1775131"/>
    <lineage>
        <taxon>Bacteria</taxon>
        <taxon>Bacillati</taxon>
        <taxon>Actinomycetota</taxon>
        <taxon>Actinomycetes</taxon>
        <taxon>Kitasatosporales</taxon>
        <taxon>Streptomycetaceae</taxon>
        <taxon>Streptomyces</taxon>
    </lineage>
</organism>
<evidence type="ECO:0000313" key="10">
    <source>
        <dbReference type="Proteomes" id="UP001518140"/>
    </source>
</evidence>
<dbReference type="SUPFAM" id="SSF51735">
    <property type="entry name" value="NAD(P)-binding Rossmann-fold domains"/>
    <property type="match status" value="1"/>
</dbReference>
<dbReference type="InterPro" id="IPR002347">
    <property type="entry name" value="SDR_fam"/>
</dbReference>
<dbReference type="RefSeq" id="WP_165342373.1">
    <property type="nucleotide sequence ID" value="NZ_JAAKZX010000104.1"/>
</dbReference>
<gene>
    <name evidence="9" type="ORF">G6048_28060</name>
</gene>